<dbReference type="Proteomes" id="UP001165120">
    <property type="component" value="Unassembled WGS sequence"/>
</dbReference>
<evidence type="ECO:0000256" key="2">
    <source>
        <dbReference type="ARBA" id="ARBA00023002"/>
    </source>
</evidence>
<protein>
    <recommendedName>
        <fullName evidence="4">Pyruvate dehydrogenase E1 component subunit beta</fullName>
        <ecNumber evidence="4">1.2.4.1</ecNumber>
    </recommendedName>
</protein>
<dbReference type="AlphaFoldDB" id="A0A9W6T1R2"/>
<evidence type="ECO:0000313" key="7">
    <source>
        <dbReference type="Proteomes" id="UP001165120"/>
    </source>
</evidence>
<comment type="catalytic activity">
    <reaction evidence="4">
        <text>N(6)-[(R)-lipoyl]-L-lysyl-[protein] + pyruvate + H(+) = N(6)-[(R)-S(8)-acetyldihydrolipoyl]-L-lysyl-[protein] + CO2</text>
        <dbReference type="Rhea" id="RHEA:19189"/>
        <dbReference type="Rhea" id="RHEA-COMP:10474"/>
        <dbReference type="Rhea" id="RHEA-COMP:10478"/>
        <dbReference type="ChEBI" id="CHEBI:15361"/>
        <dbReference type="ChEBI" id="CHEBI:15378"/>
        <dbReference type="ChEBI" id="CHEBI:16526"/>
        <dbReference type="ChEBI" id="CHEBI:83099"/>
        <dbReference type="ChEBI" id="CHEBI:83111"/>
        <dbReference type="EC" id="1.2.4.1"/>
    </reaction>
</comment>
<evidence type="ECO:0000313" key="6">
    <source>
        <dbReference type="EMBL" id="GME71532.1"/>
    </source>
</evidence>
<dbReference type="InterPro" id="IPR029061">
    <property type="entry name" value="THDP-binding"/>
</dbReference>
<dbReference type="EC" id="1.2.4.1" evidence="4"/>
<proteinExistence type="predicted"/>
<comment type="function">
    <text evidence="4">The pyruvate dehydrogenase complex catalyzes the overall conversion of pyruvate to acetyl-CoA and CO2.</text>
</comment>
<gene>
    <name evidence="6" type="ORF">Cboi02_000324700</name>
</gene>
<dbReference type="SUPFAM" id="SSF52518">
    <property type="entry name" value="Thiamin diphosphate-binding fold (THDP-binding)"/>
    <property type="match status" value="1"/>
</dbReference>
<dbReference type="GO" id="GO:0004739">
    <property type="term" value="F:pyruvate dehydrogenase (acetyl-transferring) activity"/>
    <property type="evidence" value="ECO:0007669"/>
    <property type="project" value="UniProtKB-UniRule"/>
</dbReference>
<accession>A0A9W6T1R2</accession>
<comment type="cofactor">
    <cofactor evidence="1 4">
        <name>thiamine diphosphate</name>
        <dbReference type="ChEBI" id="CHEBI:58937"/>
    </cofactor>
</comment>
<keyword evidence="2 4" id="KW-0560">Oxidoreductase</keyword>
<dbReference type="Gene3D" id="3.40.50.970">
    <property type="match status" value="1"/>
</dbReference>
<dbReference type="PANTHER" id="PTHR11624:SF96">
    <property type="entry name" value="PYRUVATE DEHYDROGENASE E1 COMPONENT SUBUNIT BETA, MITOCHONDRIAL"/>
    <property type="match status" value="1"/>
</dbReference>
<evidence type="ECO:0000256" key="1">
    <source>
        <dbReference type="ARBA" id="ARBA00001964"/>
    </source>
</evidence>
<name>A0A9W6T1R2_CANBO</name>
<dbReference type="Pfam" id="PF02779">
    <property type="entry name" value="Transket_pyr"/>
    <property type="match status" value="1"/>
</dbReference>
<evidence type="ECO:0000256" key="4">
    <source>
        <dbReference type="RuleBase" id="RU364074"/>
    </source>
</evidence>
<dbReference type="InterPro" id="IPR005475">
    <property type="entry name" value="Transketolase-like_Pyr-bd"/>
</dbReference>
<evidence type="ECO:0000256" key="3">
    <source>
        <dbReference type="ARBA" id="ARBA00023052"/>
    </source>
</evidence>
<dbReference type="EMBL" id="BSXN01001090">
    <property type="protein sequence ID" value="GME71532.1"/>
    <property type="molecule type" value="Genomic_DNA"/>
</dbReference>
<sequence>MSSSITKTTNLLKNSFRVNAFAQFKRNASTGANTMTVRDALNAAMAEELDRDPEVFLMGEEVAQYNGAYKISRGLLDKFGPGRIVDTPITEMGFTGLCVGASLADLLHVWW</sequence>
<keyword evidence="7" id="KW-1185">Reference proteome</keyword>
<feature type="domain" description="Transketolase-like pyrimidine-binding" evidence="5">
    <location>
        <begin position="34"/>
        <end position="110"/>
    </location>
</feature>
<reference evidence="6" key="1">
    <citation type="submission" date="2023-04" db="EMBL/GenBank/DDBJ databases">
        <title>Candida boidinii NBRC 10035.</title>
        <authorList>
            <person name="Ichikawa N."/>
            <person name="Sato H."/>
            <person name="Tonouchi N."/>
        </authorList>
    </citation>
    <scope>NUCLEOTIDE SEQUENCE</scope>
    <source>
        <strain evidence="6">NBRC 10035</strain>
    </source>
</reference>
<keyword evidence="3 4" id="KW-0786">Thiamine pyrophosphate</keyword>
<keyword evidence="4" id="KW-0670">Pyruvate</keyword>
<organism evidence="6 7">
    <name type="scientific">Candida boidinii</name>
    <name type="common">Yeast</name>
    <dbReference type="NCBI Taxonomy" id="5477"/>
    <lineage>
        <taxon>Eukaryota</taxon>
        <taxon>Fungi</taxon>
        <taxon>Dikarya</taxon>
        <taxon>Ascomycota</taxon>
        <taxon>Saccharomycotina</taxon>
        <taxon>Pichiomycetes</taxon>
        <taxon>Pichiales</taxon>
        <taxon>Pichiaceae</taxon>
        <taxon>Ogataea</taxon>
        <taxon>Ogataea/Candida clade</taxon>
    </lineage>
</organism>
<dbReference type="InterPro" id="IPR027110">
    <property type="entry name" value="PDHB_mito-type"/>
</dbReference>
<dbReference type="PANTHER" id="PTHR11624">
    <property type="entry name" value="DEHYDROGENASE RELATED"/>
    <property type="match status" value="1"/>
</dbReference>
<comment type="caution">
    <text evidence="6">The sequence shown here is derived from an EMBL/GenBank/DDBJ whole genome shotgun (WGS) entry which is preliminary data.</text>
</comment>
<dbReference type="GO" id="GO:0006086">
    <property type="term" value="P:pyruvate decarboxylation to acetyl-CoA"/>
    <property type="evidence" value="ECO:0007669"/>
    <property type="project" value="InterPro"/>
</dbReference>
<evidence type="ECO:0000259" key="5">
    <source>
        <dbReference type="Pfam" id="PF02779"/>
    </source>
</evidence>